<dbReference type="SUPFAM" id="SSF88697">
    <property type="entry name" value="PUA domain-like"/>
    <property type="match status" value="1"/>
</dbReference>
<dbReference type="EMBL" id="DF237166">
    <property type="protein sequence ID" value="GAQ85015.1"/>
    <property type="molecule type" value="Genomic_DNA"/>
</dbReference>
<evidence type="ECO:0000256" key="3">
    <source>
        <dbReference type="ARBA" id="ARBA00022741"/>
    </source>
</evidence>
<dbReference type="CDD" id="cd19500">
    <property type="entry name" value="RecA-like_Lon"/>
    <property type="match status" value="1"/>
</dbReference>
<dbReference type="EC" id="3.4.21.53" evidence="10"/>
<dbReference type="PANTHER" id="PTHR43718">
    <property type="entry name" value="LON PROTEASE"/>
    <property type="match status" value="1"/>
</dbReference>
<protein>
    <recommendedName>
        <fullName evidence="10">Lon protease homolog, mitochondrial</fullName>
        <ecNumber evidence="10">3.4.21.53</ecNumber>
    </recommendedName>
</protein>
<dbReference type="PRINTS" id="PR00830">
    <property type="entry name" value="ENDOLAPTASE"/>
</dbReference>
<dbReference type="InterPro" id="IPR027065">
    <property type="entry name" value="Lon_Prtase"/>
</dbReference>
<evidence type="ECO:0000259" key="15">
    <source>
        <dbReference type="PROSITE" id="PS51787"/>
    </source>
</evidence>
<dbReference type="Pfam" id="PF05362">
    <property type="entry name" value="Lon_C"/>
    <property type="match status" value="1"/>
</dbReference>
<keyword evidence="7 10" id="KW-0238">DNA-binding</keyword>
<dbReference type="GO" id="GO:0003697">
    <property type="term" value="F:single-stranded DNA binding"/>
    <property type="evidence" value="ECO:0000318"/>
    <property type="project" value="GO_Central"/>
</dbReference>
<evidence type="ECO:0000256" key="5">
    <source>
        <dbReference type="ARBA" id="ARBA00022825"/>
    </source>
</evidence>
<dbReference type="GO" id="GO:0004252">
    <property type="term" value="F:serine-type endopeptidase activity"/>
    <property type="evidence" value="ECO:0007669"/>
    <property type="project" value="UniProtKB-UniRule"/>
</dbReference>
<evidence type="ECO:0000256" key="10">
    <source>
        <dbReference type="HAMAP-Rule" id="MF_03120"/>
    </source>
</evidence>
<evidence type="ECO:0000259" key="14">
    <source>
        <dbReference type="PROSITE" id="PS51786"/>
    </source>
</evidence>
<dbReference type="InterPro" id="IPR008268">
    <property type="entry name" value="Peptidase_S16_AS"/>
</dbReference>
<dbReference type="Pfam" id="PF02190">
    <property type="entry name" value="LON_substr_bdg"/>
    <property type="match status" value="1"/>
</dbReference>
<gene>
    <name evidence="16" type="ORF">KFL_002170090</name>
</gene>
<dbReference type="Gene3D" id="1.20.5.5270">
    <property type="match status" value="1"/>
</dbReference>
<dbReference type="GO" id="GO:0007005">
    <property type="term" value="P:mitochondrion organization"/>
    <property type="evidence" value="ECO:0000318"/>
    <property type="project" value="GO_Central"/>
</dbReference>
<dbReference type="FunFam" id="3.30.230.10:FF:000015">
    <property type="entry name" value="Lon protease homolog, mitochondrial"/>
    <property type="match status" value="1"/>
</dbReference>
<evidence type="ECO:0000256" key="13">
    <source>
        <dbReference type="SAM" id="MobiDB-lite"/>
    </source>
</evidence>
<dbReference type="InterPro" id="IPR020568">
    <property type="entry name" value="Ribosomal_Su5_D2-typ_SF"/>
</dbReference>
<dbReference type="PROSITE" id="PS51787">
    <property type="entry name" value="LON_N"/>
    <property type="match status" value="1"/>
</dbReference>
<comment type="catalytic activity">
    <reaction evidence="9 10">
        <text>Hydrolysis of proteins in presence of ATP.</text>
        <dbReference type="EC" id="3.4.21.53"/>
    </reaction>
</comment>
<feature type="binding site" evidence="10">
    <location>
        <begin position="639"/>
        <end position="646"/>
    </location>
    <ligand>
        <name>ATP</name>
        <dbReference type="ChEBI" id="CHEBI:30616"/>
    </ligand>
</feature>
<comment type="subcellular location">
    <subcellularLocation>
        <location evidence="1 10">Mitochondrion matrix</location>
    </subcellularLocation>
</comment>
<dbReference type="NCBIfam" id="TIGR00763">
    <property type="entry name" value="lon"/>
    <property type="match status" value="1"/>
</dbReference>
<dbReference type="GO" id="GO:0004176">
    <property type="term" value="F:ATP-dependent peptidase activity"/>
    <property type="evidence" value="ECO:0000318"/>
    <property type="project" value="GO_Central"/>
</dbReference>
<dbReference type="GO" id="GO:0005524">
    <property type="term" value="F:ATP binding"/>
    <property type="evidence" value="ECO:0007669"/>
    <property type="project" value="UniProtKB-UniRule"/>
</dbReference>
<dbReference type="GO" id="GO:0051131">
    <property type="term" value="P:chaperone-mediated protein complex assembly"/>
    <property type="evidence" value="ECO:0007669"/>
    <property type="project" value="UniProtKB-UniRule"/>
</dbReference>
<dbReference type="InterPro" id="IPR046336">
    <property type="entry name" value="Lon_prtase_N_sf"/>
</dbReference>
<dbReference type="InterPro" id="IPR014721">
    <property type="entry name" value="Ribsml_uS5_D2-typ_fold_subgr"/>
</dbReference>
<keyword evidence="8 10" id="KW-0496">Mitochondrion</keyword>
<dbReference type="InterPro" id="IPR054594">
    <property type="entry name" value="Lon_lid"/>
</dbReference>
<keyword evidence="5 10" id="KW-0720">Serine protease</keyword>
<dbReference type="PROSITE" id="PS01046">
    <property type="entry name" value="LON_SER"/>
    <property type="match status" value="1"/>
</dbReference>
<dbReference type="GO" id="GO:0006515">
    <property type="term" value="P:protein quality control for misfolded or incompletely synthesized proteins"/>
    <property type="evidence" value="ECO:0000318"/>
    <property type="project" value="GO_Central"/>
</dbReference>
<keyword evidence="3 10" id="KW-0547">Nucleotide-binding</keyword>
<evidence type="ECO:0000256" key="7">
    <source>
        <dbReference type="ARBA" id="ARBA00023125"/>
    </source>
</evidence>
<evidence type="ECO:0000313" key="17">
    <source>
        <dbReference type="Proteomes" id="UP000054558"/>
    </source>
</evidence>
<evidence type="ECO:0000256" key="11">
    <source>
        <dbReference type="PROSITE-ProRule" id="PRU01122"/>
    </source>
</evidence>
<feature type="domain" description="Lon N-terminal" evidence="15">
    <location>
        <begin position="278"/>
        <end position="484"/>
    </location>
</feature>
<dbReference type="Gene3D" id="1.20.58.1480">
    <property type="match status" value="1"/>
</dbReference>
<dbReference type="FunFam" id="1.20.5.5270:FF:000001">
    <property type="entry name" value="Lon protease homolog, mitochondrial"/>
    <property type="match status" value="1"/>
</dbReference>
<comment type="function">
    <text evidence="10">ATP-dependent serine protease that mediates the selective degradation of misfolded, unassembled or oxidatively damaged polypeptides as well as certain short-lived regulatory proteins in the mitochondrial matrix. May also have a chaperone function in the assembly of inner membrane protein complexes. Participates in the regulation of mitochondrial gene expression and in the maintenance of the integrity of the mitochondrial genome. Binds to mitochondrial DNA in a site-specific manner.</text>
</comment>
<evidence type="ECO:0000256" key="9">
    <source>
        <dbReference type="ARBA" id="ARBA00050665"/>
    </source>
</evidence>
<dbReference type="SMART" id="SM00464">
    <property type="entry name" value="LON"/>
    <property type="match status" value="1"/>
</dbReference>
<proteinExistence type="inferred from homology"/>
<dbReference type="AlphaFoldDB" id="A0A1Y1I264"/>
<keyword evidence="4 10" id="KW-0378">Hydrolase</keyword>
<evidence type="ECO:0000256" key="8">
    <source>
        <dbReference type="ARBA" id="ARBA00023128"/>
    </source>
</evidence>
<dbReference type="SUPFAM" id="SSF52540">
    <property type="entry name" value="P-loop containing nucleoside triphosphate hydrolases"/>
    <property type="match status" value="1"/>
</dbReference>
<dbReference type="FunFam" id="1.20.58.1480:FF:000002">
    <property type="entry name" value="Lon protease homolog, mitochondrial"/>
    <property type="match status" value="1"/>
</dbReference>
<dbReference type="InterPro" id="IPR003111">
    <property type="entry name" value="Lon_prtase_N"/>
</dbReference>
<keyword evidence="2 10" id="KW-0645">Protease</keyword>
<dbReference type="PROSITE" id="PS51786">
    <property type="entry name" value="LON_PROTEOLYTIC"/>
    <property type="match status" value="1"/>
</dbReference>
<name>A0A1Y1I264_KLENI</name>
<dbReference type="InterPro" id="IPR004815">
    <property type="entry name" value="Lon_bac/euk-typ"/>
</dbReference>
<dbReference type="InterPro" id="IPR003593">
    <property type="entry name" value="AAA+_ATPase"/>
</dbReference>
<dbReference type="GO" id="GO:0005759">
    <property type="term" value="C:mitochondrial matrix"/>
    <property type="evidence" value="ECO:0000318"/>
    <property type="project" value="GO_Central"/>
</dbReference>
<reference evidence="16 17" key="1">
    <citation type="journal article" date="2014" name="Nat. Commun.">
        <title>Klebsormidium flaccidum genome reveals primary factors for plant terrestrial adaptation.</title>
        <authorList>
            <person name="Hori K."/>
            <person name="Maruyama F."/>
            <person name="Fujisawa T."/>
            <person name="Togashi T."/>
            <person name="Yamamoto N."/>
            <person name="Seo M."/>
            <person name="Sato S."/>
            <person name="Yamada T."/>
            <person name="Mori H."/>
            <person name="Tajima N."/>
            <person name="Moriyama T."/>
            <person name="Ikeuchi M."/>
            <person name="Watanabe M."/>
            <person name="Wada H."/>
            <person name="Kobayashi K."/>
            <person name="Saito M."/>
            <person name="Masuda T."/>
            <person name="Sasaki-Sekimoto Y."/>
            <person name="Mashiguchi K."/>
            <person name="Awai K."/>
            <person name="Shimojima M."/>
            <person name="Masuda S."/>
            <person name="Iwai M."/>
            <person name="Nobusawa T."/>
            <person name="Narise T."/>
            <person name="Kondo S."/>
            <person name="Saito H."/>
            <person name="Sato R."/>
            <person name="Murakawa M."/>
            <person name="Ihara Y."/>
            <person name="Oshima-Yamada Y."/>
            <person name="Ohtaka K."/>
            <person name="Satoh M."/>
            <person name="Sonobe K."/>
            <person name="Ishii M."/>
            <person name="Ohtani R."/>
            <person name="Kanamori-Sato M."/>
            <person name="Honoki R."/>
            <person name="Miyazaki D."/>
            <person name="Mochizuki H."/>
            <person name="Umetsu J."/>
            <person name="Higashi K."/>
            <person name="Shibata D."/>
            <person name="Kamiya Y."/>
            <person name="Sato N."/>
            <person name="Nakamura Y."/>
            <person name="Tabata S."/>
            <person name="Ida S."/>
            <person name="Kurokawa K."/>
            <person name="Ohta H."/>
        </authorList>
    </citation>
    <scope>NUCLEOTIDE SEQUENCE [LARGE SCALE GENOMIC DNA]</scope>
    <source>
        <strain evidence="16 17">NIES-2285</strain>
    </source>
</reference>
<feature type="active site" evidence="10 11">
    <location>
        <position position="1044"/>
    </location>
</feature>
<dbReference type="Gene3D" id="1.10.8.60">
    <property type="match status" value="1"/>
</dbReference>
<dbReference type="STRING" id="105231.A0A1Y1I264"/>
<organism evidence="16 17">
    <name type="scientific">Klebsormidium nitens</name>
    <name type="common">Green alga</name>
    <name type="synonym">Ulothrix nitens</name>
    <dbReference type="NCBI Taxonomy" id="105231"/>
    <lineage>
        <taxon>Eukaryota</taxon>
        <taxon>Viridiplantae</taxon>
        <taxon>Streptophyta</taxon>
        <taxon>Klebsormidiophyceae</taxon>
        <taxon>Klebsormidiales</taxon>
        <taxon>Klebsormidiaceae</taxon>
        <taxon>Klebsormidium</taxon>
    </lineage>
</organism>
<dbReference type="InterPro" id="IPR027417">
    <property type="entry name" value="P-loop_NTPase"/>
</dbReference>
<dbReference type="PANTHER" id="PTHR43718:SF2">
    <property type="entry name" value="LON PROTEASE HOMOLOG, MITOCHONDRIAL"/>
    <property type="match status" value="1"/>
</dbReference>
<accession>A0A1Y1I264</accession>
<dbReference type="Gene3D" id="3.40.50.300">
    <property type="entry name" value="P-loop containing nucleotide triphosphate hydrolases"/>
    <property type="match status" value="1"/>
</dbReference>
<evidence type="ECO:0000256" key="6">
    <source>
        <dbReference type="ARBA" id="ARBA00022840"/>
    </source>
</evidence>
<dbReference type="SUPFAM" id="SSF54211">
    <property type="entry name" value="Ribosomal protein S5 domain 2-like"/>
    <property type="match status" value="1"/>
</dbReference>
<dbReference type="Pfam" id="PF00004">
    <property type="entry name" value="AAA"/>
    <property type="match status" value="1"/>
</dbReference>
<dbReference type="OrthoDB" id="2411602at2759"/>
<keyword evidence="6 10" id="KW-0067">ATP-binding</keyword>
<dbReference type="OMA" id="WLTNIPW"/>
<keyword evidence="17" id="KW-1185">Reference proteome</keyword>
<evidence type="ECO:0000256" key="1">
    <source>
        <dbReference type="ARBA" id="ARBA00004305"/>
    </source>
</evidence>
<dbReference type="InterPro" id="IPR008269">
    <property type="entry name" value="Lon_proteolytic"/>
</dbReference>
<sequence length="1160" mass="127880">MLAAGRHRAGPLQALVASLESTVNHLHGSSVREATPKFPQPLLYQAPSSTTQPSISLRWDFEGVATLDSPLKRVAGQRGFWGRALPSFSEQKPLGDLGPYPPIEFTTNDKATSSGSLGGSDRSRIHADISGQLPYAEALWEHISGLGKVPEPIAARGNVAVGNGAPQSSSFAQELWRHIAGLGRETPPPPVEVSVDDLLKPLHRKARGAAGLSRKQRGYPKRMTPTLQIFLQDGTNIFDGTGGSGGGTFHYSGDGGGDMGSSGALVVTQPRPESVKKVLVVPMPRKPLMPGQMMPVHIQNPKLMQLIQKQREQGILYVGAFLRRDALNSQADPNRWKDVDKLPEVFDHGTLAQIHWALPTQENSIMLLFGHRRLRMTGPVEGERFSAYVEHVQDQPYEKTDVVKATQHEVMQTVKDLMALNPLYREAASILYNQPQGDLQNPSQLADFAAANTSSEAESIQAVLEELDVPKRLEMALLMLKKELELSKLQADIGKKVEEKIQGDQRRYFLLEQLKSIKKELGIERDDKTALIAKFEEKLAPFRASCPPQVLQVIEEETEKLQGLEPSSSEFNVTRNYLDWLTSVPWGHHSKENFDVRQAQQILDQDHYGLTDVKERILEFIAVGKLRGSSQGKIICLSGPPGTGKTSIGRSIAHALNRKFYRFSVGGLSDVAEIKGHRRTYVGAMPGKMVQCLKSVQTANPLVLIDEIDKLGRGYQGDPASALLELLDPEQNSNFLDHYLDVPVDLSKVLFMCTANVVEDIPGPLRDRMEVIRLVGYIADEKMHIARDYLEPTAQKNSGVRSTEAEIAEDALLELIETYCREAGVRNLQKQIDKVYRKIALRIVRQRLALESATQDARDAFNKSYAKRLWDTISANPKPQNTKSDEPENPKTTEAPSEHLASLEIEKGTEDKMVEDAVKDEEGAFSGEKVVVTKDNLSEFVGNPVFTSEKLYDATPVGVVMGLAWTAMGGSTLYVETSVIETGENKGGITVTGQLGDVMKESTSIALTVARGLLRRSHPDSNFFRDSRMHLHVPAGATPKDGPSAGCTMITSMLSLAMDKPVRPNLAMTGEVTLTGRVLPIGGVKEKTIAARRSGVSQVIFPFENKRDYDELPTHVKEGLDVHFVKHYSEIFTLAFEYDGEGQRPAQGKDSTVRQFEVES</sequence>
<dbReference type="InterPro" id="IPR027503">
    <property type="entry name" value="Lonm_euk"/>
</dbReference>
<dbReference type="Pfam" id="PF22667">
    <property type="entry name" value="Lon_lid"/>
    <property type="match status" value="1"/>
</dbReference>
<dbReference type="InterPro" id="IPR015947">
    <property type="entry name" value="PUA-like_sf"/>
</dbReference>
<dbReference type="FunFam" id="3.40.50.300:FF:000021">
    <property type="entry name" value="Lon protease homolog"/>
    <property type="match status" value="1"/>
</dbReference>
<comment type="similarity">
    <text evidence="10 11 12">Belongs to the peptidase S16 family.</text>
</comment>
<dbReference type="InterPro" id="IPR003959">
    <property type="entry name" value="ATPase_AAA_core"/>
</dbReference>
<evidence type="ECO:0000256" key="2">
    <source>
        <dbReference type="ARBA" id="ARBA00022670"/>
    </source>
</evidence>
<dbReference type="SMART" id="SM00382">
    <property type="entry name" value="AAA"/>
    <property type="match status" value="1"/>
</dbReference>
<feature type="compositionally biased region" description="Polar residues" evidence="13">
    <location>
        <begin position="873"/>
        <end position="882"/>
    </location>
</feature>
<feature type="active site" evidence="10 11">
    <location>
        <position position="1087"/>
    </location>
</feature>
<feature type="domain" description="Lon proteolytic" evidence="14">
    <location>
        <begin position="954"/>
        <end position="1138"/>
    </location>
</feature>
<dbReference type="HAMAP" id="MF_03120">
    <property type="entry name" value="lonm_euk"/>
    <property type="match status" value="1"/>
</dbReference>
<dbReference type="Gene3D" id="3.30.230.10">
    <property type="match status" value="1"/>
</dbReference>
<dbReference type="GO" id="GO:0070407">
    <property type="term" value="P:oxidation-dependent protein catabolic process"/>
    <property type="evidence" value="ECO:0007669"/>
    <property type="project" value="UniProtKB-UniRule"/>
</dbReference>
<evidence type="ECO:0000256" key="4">
    <source>
        <dbReference type="ARBA" id="ARBA00022801"/>
    </source>
</evidence>
<dbReference type="Proteomes" id="UP000054558">
    <property type="component" value="Unassembled WGS sequence"/>
</dbReference>
<evidence type="ECO:0000256" key="12">
    <source>
        <dbReference type="RuleBase" id="RU000591"/>
    </source>
</evidence>
<dbReference type="GO" id="GO:0016887">
    <property type="term" value="F:ATP hydrolysis activity"/>
    <property type="evidence" value="ECO:0007669"/>
    <property type="project" value="UniProtKB-UniRule"/>
</dbReference>
<dbReference type="Gene3D" id="2.30.130.40">
    <property type="entry name" value="LON domain-like"/>
    <property type="match status" value="1"/>
</dbReference>
<feature type="region of interest" description="Disordered" evidence="13">
    <location>
        <begin position="872"/>
        <end position="900"/>
    </location>
</feature>
<dbReference type="GO" id="GO:0034599">
    <property type="term" value="P:cellular response to oxidative stress"/>
    <property type="evidence" value="ECO:0007669"/>
    <property type="project" value="UniProtKB-UniRule"/>
</dbReference>
<comment type="subunit">
    <text evidence="10">Homohexamer or homoheptamer. Organized in a ring with a central cavity.</text>
</comment>
<dbReference type="GO" id="GO:0043565">
    <property type="term" value="F:sequence-specific DNA binding"/>
    <property type="evidence" value="ECO:0007669"/>
    <property type="project" value="UniProtKB-UniRule"/>
</dbReference>
<evidence type="ECO:0000313" key="16">
    <source>
        <dbReference type="EMBL" id="GAQ85015.1"/>
    </source>
</evidence>